<dbReference type="Pfam" id="PF01120">
    <property type="entry name" value="Alpha_L_fucos"/>
    <property type="match status" value="1"/>
</dbReference>
<organism evidence="12 13">
    <name type="scientific">Streptomyces carpinensis</name>
    <dbReference type="NCBI Taxonomy" id="66369"/>
    <lineage>
        <taxon>Bacteria</taxon>
        <taxon>Bacillati</taxon>
        <taxon>Actinomycetota</taxon>
        <taxon>Actinomycetes</taxon>
        <taxon>Kitasatosporales</taxon>
        <taxon>Streptomycetaceae</taxon>
        <taxon>Streptomyces</taxon>
    </lineage>
</organism>
<keyword evidence="4" id="KW-0479">Metal-binding</keyword>
<feature type="signal peptide" evidence="10">
    <location>
        <begin position="1"/>
        <end position="35"/>
    </location>
</feature>
<dbReference type="SUPFAM" id="SSF51445">
    <property type="entry name" value="(Trans)glycosidases"/>
    <property type="match status" value="1"/>
</dbReference>
<dbReference type="PROSITE" id="PS51318">
    <property type="entry name" value="TAT"/>
    <property type="match status" value="1"/>
</dbReference>
<evidence type="ECO:0000256" key="5">
    <source>
        <dbReference type="ARBA" id="ARBA00022729"/>
    </source>
</evidence>
<proteinExistence type="inferred from homology"/>
<evidence type="ECO:0000256" key="9">
    <source>
        <dbReference type="ARBA" id="ARBA00023295"/>
    </source>
</evidence>
<dbReference type="Gene3D" id="2.60.40.1180">
    <property type="entry name" value="Golgi alpha-mannosidase II"/>
    <property type="match status" value="1"/>
</dbReference>
<dbReference type="PRINTS" id="PR00741">
    <property type="entry name" value="GLHYDRLASE29"/>
</dbReference>
<dbReference type="Gene3D" id="2.60.120.260">
    <property type="entry name" value="Galactose-binding domain-like"/>
    <property type="match status" value="1"/>
</dbReference>
<evidence type="ECO:0000256" key="3">
    <source>
        <dbReference type="ARBA" id="ARBA00012662"/>
    </source>
</evidence>
<dbReference type="EC" id="3.2.1.51" evidence="3"/>
<reference evidence="12 13" key="1">
    <citation type="submission" date="2024-06" db="EMBL/GenBank/DDBJ databases">
        <title>The Natural Products Discovery Center: Release of the First 8490 Sequenced Strains for Exploring Actinobacteria Biosynthetic Diversity.</title>
        <authorList>
            <person name="Kalkreuter E."/>
            <person name="Kautsar S.A."/>
            <person name="Yang D."/>
            <person name="Bader C.D."/>
            <person name="Teijaro C.N."/>
            <person name="Fluegel L."/>
            <person name="Davis C.M."/>
            <person name="Simpson J.R."/>
            <person name="Lauterbach L."/>
            <person name="Steele A.D."/>
            <person name="Gui C."/>
            <person name="Meng S."/>
            <person name="Li G."/>
            <person name="Viehrig K."/>
            <person name="Ye F."/>
            <person name="Su P."/>
            <person name="Kiefer A.F."/>
            <person name="Nichols A."/>
            <person name="Cepeda A.J."/>
            <person name="Yan W."/>
            <person name="Fan B."/>
            <person name="Jiang Y."/>
            <person name="Adhikari A."/>
            <person name="Zheng C.-J."/>
            <person name="Schuster L."/>
            <person name="Cowan T.M."/>
            <person name="Smanski M.J."/>
            <person name="Chevrette M.G."/>
            <person name="De Carvalho L.P.S."/>
            <person name="Shen B."/>
        </authorList>
    </citation>
    <scope>NUCLEOTIDE SEQUENCE [LARGE SCALE GENOMIC DNA]</scope>
    <source>
        <strain evidence="12 13">NPDC000634</strain>
    </source>
</reference>
<dbReference type="SUPFAM" id="SSF49785">
    <property type="entry name" value="Galactose-binding domain-like"/>
    <property type="match status" value="1"/>
</dbReference>
<dbReference type="PANTHER" id="PTHR10030:SF37">
    <property type="entry name" value="ALPHA-L-FUCOSIDASE-RELATED"/>
    <property type="match status" value="1"/>
</dbReference>
<dbReference type="PANTHER" id="PTHR10030">
    <property type="entry name" value="ALPHA-L-FUCOSIDASE"/>
    <property type="match status" value="1"/>
</dbReference>
<dbReference type="Pfam" id="PF10633">
    <property type="entry name" value="NPCBM_assoc"/>
    <property type="match status" value="1"/>
</dbReference>
<evidence type="ECO:0000259" key="11">
    <source>
        <dbReference type="PROSITE" id="PS50022"/>
    </source>
</evidence>
<dbReference type="SMART" id="SM00812">
    <property type="entry name" value="Alpha_L_fucos"/>
    <property type="match status" value="1"/>
</dbReference>
<dbReference type="InterPro" id="IPR018905">
    <property type="entry name" value="A-galactase_NEW3"/>
</dbReference>
<evidence type="ECO:0000256" key="7">
    <source>
        <dbReference type="ARBA" id="ARBA00022837"/>
    </source>
</evidence>
<dbReference type="EMBL" id="JBEPCU010000116">
    <property type="protein sequence ID" value="MER6977353.1"/>
    <property type="molecule type" value="Genomic_DNA"/>
</dbReference>
<accession>A0ABV1VZL0</accession>
<dbReference type="InterPro" id="IPR057739">
    <property type="entry name" value="Glyco_hydro_29_N"/>
</dbReference>
<comment type="similarity">
    <text evidence="2">Belongs to the glycosyl hydrolase 29 family.</text>
</comment>
<evidence type="ECO:0000313" key="13">
    <source>
        <dbReference type="Proteomes" id="UP001458415"/>
    </source>
</evidence>
<evidence type="ECO:0000256" key="6">
    <source>
        <dbReference type="ARBA" id="ARBA00022801"/>
    </source>
</evidence>
<evidence type="ECO:0000313" key="12">
    <source>
        <dbReference type="EMBL" id="MER6977353.1"/>
    </source>
</evidence>
<dbReference type="InterPro" id="IPR031919">
    <property type="entry name" value="Fucosidase_C"/>
</dbReference>
<dbReference type="InterPro" id="IPR000421">
    <property type="entry name" value="FA58C"/>
</dbReference>
<comment type="function">
    <text evidence="1">Alpha-L-fucosidase is responsible for hydrolyzing the alpha-1,6-linked fucose joined to the reducing-end N-acetylglucosamine of the carbohydrate moieties of glycoproteins.</text>
</comment>
<dbReference type="Pfam" id="PF16757">
    <property type="entry name" value="Fucosidase_C"/>
    <property type="match status" value="1"/>
</dbReference>
<keyword evidence="9" id="KW-0326">Glycosidase</keyword>
<evidence type="ECO:0000256" key="8">
    <source>
        <dbReference type="ARBA" id="ARBA00023157"/>
    </source>
</evidence>
<dbReference type="InterPro" id="IPR006311">
    <property type="entry name" value="TAT_signal"/>
</dbReference>
<dbReference type="InterPro" id="IPR016286">
    <property type="entry name" value="FUC_metazoa-typ"/>
</dbReference>
<evidence type="ECO:0000256" key="1">
    <source>
        <dbReference type="ARBA" id="ARBA00004071"/>
    </source>
</evidence>
<dbReference type="InterPro" id="IPR013780">
    <property type="entry name" value="Glyco_hydro_b"/>
</dbReference>
<gene>
    <name evidence="12" type="ORF">ABT317_10100</name>
</gene>
<keyword evidence="13" id="KW-1185">Reference proteome</keyword>
<keyword evidence="6" id="KW-0378">Hydrolase</keyword>
<feature type="chain" id="PRO_5045453695" description="alpha-L-fucosidase" evidence="10">
    <location>
        <begin position="36"/>
        <end position="753"/>
    </location>
</feature>
<sequence length="753" mass="82261">MRHPEPHRGRGRRAGITATAAVAVLAALLTAPAPANGAAASSGDYEPTVASLNSHPTPRWFNDDKFGIFIHWGAYSVPAWGPRGSYAEWYWNYMNSPGSPTNAHHRSTYGTDFDYDDFIQQWKAQRYDPDAWVKLFKDAGAKYFVLTSKHHEGVALFDSKVSGRDTVDLGPHRDLAGELFKAARKDGGLKAGFYYSLYEWYNPSYTGKPARNPYTGATVPYTGAPKVDDYVRDYMAPQMRELIDQYDPDILWCDGQWEKPASYWQAAPVIARFYNQAKNREHPKEVAVANRCKIQTGELESKELDFQTPEYTVKADIDPDKWEASRGIAHSYGYNQNEPESDYLTSDQLIDSLVDIVSKNGNLLLDIGPRADGTIPELQQQRLRDIGAWLKTNGEAIYGTTYWNHAEEPAGDDDIRYTVKQGTLYATALSWPGSHLTLGRDVPAGPGTRITLLGSDGRDLSWHRDSQGRVVVDTPAEGTVATSSTDAYVFKISTPGVNGLLRTRSELPKELNPGRTAEGTLTVTNTGSHEAADTRIDIQAPLGWAVSPAETRTGPLPAGSDASVPLRVTPPADALKGVHTLEVTLRSGRQTTTTSIQVTVAAENLALGKKAEQKSTAWDAPAGRAVDGNTDGNFNGGSVTHTAEPETQAWWQVDLGAPAALDSVDIWNRTDCCADRLKDYWVLSSEQPITTDDLDEARSAPGVTAVHVTDQAGRPSTVQLPPGTHGRYVRVQLASGTNPLSLAEVQVRGHLIG</sequence>
<dbReference type="PROSITE" id="PS50022">
    <property type="entry name" value="FA58C_3"/>
    <property type="match status" value="1"/>
</dbReference>
<feature type="domain" description="F5/8 type C" evidence="11">
    <location>
        <begin position="593"/>
        <end position="750"/>
    </location>
</feature>
<keyword evidence="8" id="KW-1015">Disulfide bond</keyword>
<evidence type="ECO:0000256" key="10">
    <source>
        <dbReference type="SAM" id="SignalP"/>
    </source>
</evidence>
<dbReference type="InterPro" id="IPR000933">
    <property type="entry name" value="Glyco_hydro_29"/>
</dbReference>
<evidence type="ECO:0000256" key="4">
    <source>
        <dbReference type="ARBA" id="ARBA00022723"/>
    </source>
</evidence>
<keyword evidence="7" id="KW-0106">Calcium</keyword>
<dbReference type="InterPro" id="IPR008979">
    <property type="entry name" value="Galactose-bd-like_sf"/>
</dbReference>
<comment type="caution">
    <text evidence="12">The sequence shown here is derived from an EMBL/GenBank/DDBJ whole genome shotgun (WGS) entry which is preliminary data.</text>
</comment>
<dbReference type="Proteomes" id="UP001458415">
    <property type="component" value="Unassembled WGS sequence"/>
</dbReference>
<evidence type="ECO:0000256" key="2">
    <source>
        <dbReference type="ARBA" id="ARBA00007951"/>
    </source>
</evidence>
<dbReference type="InterPro" id="IPR006585">
    <property type="entry name" value="FTP1"/>
</dbReference>
<keyword evidence="5 10" id="KW-0732">Signal</keyword>
<dbReference type="Gene3D" id="2.60.40.10">
    <property type="entry name" value="Immunoglobulins"/>
    <property type="match status" value="1"/>
</dbReference>
<dbReference type="Gene3D" id="3.20.20.80">
    <property type="entry name" value="Glycosidases"/>
    <property type="match status" value="1"/>
</dbReference>
<dbReference type="Pfam" id="PF22633">
    <property type="entry name" value="F5_F8_type_C_2"/>
    <property type="match status" value="1"/>
</dbReference>
<name>A0ABV1VZL0_9ACTN</name>
<protein>
    <recommendedName>
        <fullName evidence="3">alpha-L-fucosidase</fullName>
        <ecNumber evidence="3">3.2.1.51</ecNumber>
    </recommendedName>
</protein>
<dbReference type="SMART" id="SM00607">
    <property type="entry name" value="FTP"/>
    <property type="match status" value="1"/>
</dbReference>
<dbReference type="InterPro" id="IPR017853">
    <property type="entry name" value="GH"/>
</dbReference>
<dbReference type="InterPro" id="IPR013783">
    <property type="entry name" value="Ig-like_fold"/>
</dbReference>